<comment type="caution">
    <text evidence="3">The sequence shown here is derived from an EMBL/GenBank/DDBJ whole genome shotgun (WGS) entry which is preliminary data.</text>
</comment>
<keyword evidence="1" id="KW-0597">Phosphoprotein</keyword>
<organism evidence="3 4">
    <name type="scientific">Flavobacterium myungsuense</name>
    <dbReference type="NCBI Taxonomy" id="651823"/>
    <lineage>
        <taxon>Bacteria</taxon>
        <taxon>Pseudomonadati</taxon>
        <taxon>Bacteroidota</taxon>
        <taxon>Flavobacteriia</taxon>
        <taxon>Flavobacteriales</taxon>
        <taxon>Flavobacteriaceae</taxon>
        <taxon>Flavobacterium</taxon>
    </lineage>
</organism>
<dbReference type="Pfam" id="PF00072">
    <property type="entry name" value="Response_reg"/>
    <property type="match status" value="1"/>
</dbReference>
<feature type="modified residue" description="4-aspartylphosphate" evidence="1">
    <location>
        <position position="60"/>
    </location>
</feature>
<protein>
    <submittedName>
        <fullName evidence="3">Response regulator</fullName>
    </submittedName>
</protein>
<keyword evidence="4" id="KW-1185">Reference proteome</keyword>
<dbReference type="Proteomes" id="UP001597051">
    <property type="component" value="Unassembled WGS sequence"/>
</dbReference>
<dbReference type="PROSITE" id="PS50110">
    <property type="entry name" value="RESPONSE_REGULATORY"/>
    <property type="match status" value="1"/>
</dbReference>
<evidence type="ECO:0000256" key="1">
    <source>
        <dbReference type="PROSITE-ProRule" id="PRU00169"/>
    </source>
</evidence>
<reference evidence="4" key="1">
    <citation type="journal article" date="2019" name="Int. J. Syst. Evol. Microbiol.">
        <title>The Global Catalogue of Microorganisms (GCM) 10K type strain sequencing project: providing services to taxonomists for standard genome sequencing and annotation.</title>
        <authorList>
            <consortium name="The Broad Institute Genomics Platform"/>
            <consortium name="The Broad Institute Genome Sequencing Center for Infectious Disease"/>
            <person name="Wu L."/>
            <person name="Ma J."/>
        </authorList>
    </citation>
    <scope>NUCLEOTIDE SEQUENCE [LARGE SCALE GENOMIC DNA]</scope>
    <source>
        <strain evidence="4">CECT 7649</strain>
    </source>
</reference>
<dbReference type="SUPFAM" id="SSF52172">
    <property type="entry name" value="CheY-like"/>
    <property type="match status" value="1"/>
</dbReference>
<dbReference type="InterPro" id="IPR001789">
    <property type="entry name" value="Sig_transdc_resp-reg_receiver"/>
</dbReference>
<dbReference type="EMBL" id="JBHTIZ010000046">
    <property type="protein sequence ID" value="MFD0985435.1"/>
    <property type="molecule type" value="Genomic_DNA"/>
</dbReference>
<dbReference type="Gene3D" id="3.40.50.2300">
    <property type="match status" value="1"/>
</dbReference>
<name>A0ABW3J5P0_9FLAO</name>
<accession>A0ABW3J5P0</accession>
<dbReference type="InterPro" id="IPR011006">
    <property type="entry name" value="CheY-like_superfamily"/>
</dbReference>
<feature type="domain" description="Response regulatory" evidence="2">
    <location>
        <begin position="3"/>
        <end position="129"/>
    </location>
</feature>
<evidence type="ECO:0000313" key="4">
    <source>
        <dbReference type="Proteomes" id="UP001597051"/>
    </source>
</evidence>
<gene>
    <name evidence="3" type="ORF">ACFQ0S_13210</name>
</gene>
<dbReference type="RefSeq" id="WP_379759225.1">
    <property type="nucleotide sequence ID" value="NZ_JBHSYB010000067.1"/>
</dbReference>
<evidence type="ECO:0000313" key="3">
    <source>
        <dbReference type="EMBL" id="MFD0985435.1"/>
    </source>
</evidence>
<dbReference type="SMART" id="SM00448">
    <property type="entry name" value="REC"/>
    <property type="match status" value="1"/>
</dbReference>
<evidence type="ECO:0000259" key="2">
    <source>
        <dbReference type="PROSITE" id="PS50110"/>
    </source>
</evidence>
<proteinExistence type="predicted"/>
<sequence length="129" mass="14811">MKKYLLIDDDHIFNLVHKRTIQIIDKDGEVIEFKDSVMALGYIKAQLDTGETLPDYIFLDISMPEMNGFELLDGLSDYPVELFAHTKLYIVTSSLNDRDMKKAFSYPMLTGYYGKPLSIEVIKGIVENH</sequence>